<keyword evidence="4" id="KW-1185">Reference proteome</keyword>
<evidence type="ECO:0000313" key="3">
    <source>
        <dbReference type="EMBL" id="RSZ59626.1"/>
    </source>
</evidence>
<comment type="caution">
    <text evidence="3">The sequence shown here is derived from an EMBL/GenBank/DDBJ whole genome shotgun (WGS) entry which is preliminary data.</text>
</comment>
<name>A0A430HQ34_9BURK</name>
<feature type="region of interest" description="Disordered" evidence="1">
    <location>
        <begin position="238"/>
        <end position="264"/>
    </location>
</feature>
<dbReference type="AlphaFoldDB" id="A0A430HQ34"/>
<keyword evidence="2" id="KW-0732">Signal</keyword>
<feature type="signal peptide" evidence="2">
    <location>
        <begin position="1"/>
        <end position="24"/>
    </location>
</feature>
<protein>
    <recommendedName>
        <fullName evidence="5">SH3 domain-containing protein</fullName>
    </recommendedName>
</protein>
<organism evidence="3 4">
    <name type="scientific">Massilia atriviolacea</name>
    <dbReference type="NCBI Taxonomy" id="2495579"/>
    <lineage>
        <taxon>Bacteria</taxon>
        <taxon>Pseudomonadati</taxon>
        <taxon>Pseudomonadota</taxon>
        <taxon>Betaproteobacteria</taxon>
        <taxon>Burkholderiales</taxon>
        <taxon>Oxalobacteraceae</taxon>
        <taxon>Telluria group</taxon>
        <taxon>Massilia</taxon>
    </lineage>
</organism>
<sequence>MVKPLFASIALIAQLLGMSPACHAGSNTGFDYTNFGHDLTTPVFPKDRSLAIYKDRNDAKPSVVLNDVPVLQLRGDWKPCIAKNPLDGWVRCTIGVDQGWVKRAAFDGPQDALPVEKWAFRYWLFVASDGSGGEETLMLYEVVPRSPYLIKPKQFDNVFFLVHFDEQGFAISPKTKKRTGDRVFLVGNKVFLAPAEPQKRLRTPWLFLTFYNAELKALCPGASKANCLSAVNPHPQWPGIKALNESPPKSPGAGDTSPNGQSAPWFGQEKVAFARHDDPVLPFLYHVPPEVTMMADGSSPTEAQLKKNRLTPFCLIDCKPGANVVIPDPKPGMGLDQ</sequence>
<evidence type="ECO:0000313" key="4">
    <source>
        <dbReference type="Proteomes" id="UP000278085"/>
    </source>
</evidence>
<feature type="chain" id="PRO_5019004827" description="SH3 domain-containing protein" evidence="2">
    <location>
        <begin position="25"/>
        <end position="337"/>
    </location>
</feature>
<gene>
    <name evidence="3" type="ORF">EJB06_05355</name>
</gene>
<evidence type="ECO:0008006" key="5">
    <source>
        <dbReference type="Google" id="ProtNLM"/>
    </source>
</evidence>
<evidence type="ECO:0000256" key="1">
    <source>
        <dbReference type="SAM" id="MobiDB-lite"/>
    </source>
</evidence>
<dbReference type="Proteomes" id="UP000278085">
    <property type="component" value="Unassembled WGS sequence"/>
</dbReference>
<proteinExistence type="predicted"/>
<dbReference type="RefSeq" id="WP_126072988.1">
    <property type="nucleotide sequence ID" value="NZ_CP051166.1"/>
</dbReference>
<reference evidence="3 4" key="1">
    <citation type="submission" date="2018-12" db="EMBL/GenBank/DDBJ databases">
        <authorList>
            <person name="Yang E."/>
        </authorList>
    </citation>
    <scope>NUCLEOTIDE SEQUENCE [LARGE SCALE GENOMIC DNA]</scope>
    <source>
        <strain evidence="3 4">SOD</strain>
    </source>
</reference>
<dbReference type="EMBL" id="RXLQ01000003">
    <property type="protein sequence ID" value="RSZ59626.1"/>
    <property type="molecule type" value="Genomic_DNA"/>
</dbReference>
<evidence type="ECO:0000256" key="2">
    <source>
        <dbReference type="SAM" id="SignalP"/>
    </source>
</evidence>
<accession>A0A430HQ34</accession>
<dbReference type="OrthoDB" id="8770442at2"/>